<dbReference type="SUPFAM" id="SSF101262">
    <property type="entry name" value="Methenyltetrahydrofolate cyclohydrolase-like"/>
    <property type="match status" value="1"/>
</dbReference>
<dbReference type="AlphaFoldDB" id="A0A922T8M9"/>
<evidence type="ECO:0000313" key="2">
    <source>
        <dbReference type="EMBL" id="KEQ04758.1"/>
    </source>
</evidence>
<protein>
    <recommendedName>
        <fullName evidence="1">Cyclodeaminase/cyclohydrolase domain-containing protein</fullName>
    </recommendedName>
</protein>
<organism evidence="2 3">
    <name type="scientific">Pseudorhizobium pelagicum</name>
    <dbReference type="NCBI Taxonomy" id="1509405"/>
    <lineage>
        <taxon>Bacteria</taxon>
        <taxon>Pseudomonadati</taxon>
        <taxon>Pseudomonadota</taxon>
        <taxon>Alphaproteobacteria</taxon>
        <taxon>Hyphomicrobiales</taxon>
        <taxon>Rhizobiaceae</taxon>
        <taxon>Rhizobium/Agrobacterium group</taxon>
        <taxon>Pseudorhizobium</taxon>
    </lineage>
</organism>
<reference evidence="2 3" key="1">
    <citation type="submission" date="2014-06" db="EMBL/GenBank/DDBJ databases">
        <title>Rhizobium pelagicum/R2-400B4.</title>
        <authorList>
            <person name="Kimes N.E."/>
            <person name="Lopez-Perez M."/>
        </authorList>
    </citation>
    <scope>NUCLEOTIDE SEQUENCE [LARGE SCALE GENOMIC DNA]</scope>
    <source>
        <strain evidence="2 3">R2-400B4</strain>
    </source>
</reference>
<dbReference type="Proteomes" id="UP000052167">
    <property type="component" value="Unassembled WGS sequence"/>
</dbReference>
<dbReference type="EMBL" id="JOKJ01000023">
    <property type="protein sequence ID" value="KEQ04758.1"/>
    <property type="molecule type" value="Genomic_DNA"/>
</dbReference>
<feature type="domain" description="Cyclodeaminase/cyclohydrolase" evidence="1">
    <location>
        <begin position="11"/>
        <end position="191"/>
    </location>
</feature>
<dbReference type="Gene3D" id="1.20.120.680">
    <property type="entry name" value="Formiminotetrahydrofolate cyclodeaminase monomer, up-and-down helical bundle"/>
    <property type="match status" value="1"/>
</dbReference>
<dbReference type="Pfam" id="PF04961">
    <property type="entry name" value="FTCD_C"/>
    <property type="match status" value="1"/>
</dbReference>
<dbReference type="InterPro" id="IPR036178">
    <property type="entry name" value="Formintransfe-cycloase-like_sf"/>
</dbReference>
<accession>A0A922T8M9</accession>
<name>A0A922T8M9_9HYPH</name>
<comment type="caution">
    <text evidence="2">The sequence shown here is derived from an EMBL/GenBank/DDBJ whole genome shotgun (WGS) entry which is preliminary data.</text>
</comment>
<gene>
    <name evidence="2" type="ORF">GV68_12255</name>
</gene>
<sequence length="227" mass="23538">MDLVDQPLHTILAVTGHRSPDLGGSTASILAALIGLSLIRMAVDVSLGNTGGSKGGSEATADELEQALAALDHQSAALADLADADQDAFRAYLEALKRRRRPQASEGGRAAAVSAEQARSRDDAVSSAETVATQMPVQAAHVIVEALELVVVTGDRIRPTVVSDIYGGAALLRGALTGVLLAVDINLKSGQSQSEEALSADREDVFRRGKAAYAAIRIQAKAAGYEI</sequence>
<dbReference type="GO" id="GO:0003824">
    <property type="term" value="F:catalytic activity"/>
    <property type="evidence" value="ECO:0007669"/>
    <property type="project" value="InterPro"/>
</dbReference>
<proteinExistence type="predicted"/>
<dbReference type="RefSeq" id="WP_037164194.1">
    <property type="nucleotide sequence ID" value="NZ_JOKI01000006.1"/>
</dbReference>
<keyword evidence="3" id="KW-1185">Reference proteome</keyword>
<evidence type="ECO:0000259" key="1">
    <source>
        <dbReference type="Pfam" id="PF04961"/>
    </source>
</evidence>
<dbReference type="InterPro" id="IPR007044">
    <property type="entry name" value="Cyclodeamin/CycHdrlase"/>
</dbReference>
<evidence type="ECO:0000313" key="3">
    <source>
        <dbReference type="Proteomes" id="UP000052167"/>
    </source>
</evidence>